<dbReference type="Proteomes" id="UP000030351">
    <property type="component" value="Unassembled WGS sequence"/>
</dbReference>
<comment type="function">
    <text evidence="1 9">This protein is a component of the acetyl coenzyme A carboxylase complex; first, biotin carboxylase catalyzes the carboxylation of the carrier protein and then the transcarboxylase transfers the carboxyl group to form malonyl-CoA.</text>
</comment>
<protein>
    <recommendedName>
        <fullName evidence="3 9">Biotin carboxyl carrier protein of acetyl-CoA carboxylase</fullName>
    </recommendedName>
</protein>
<evidence type="ECO:0000256" key="2">
    <source>
        <dbReference type="ARBA" id="ARBA00005194"/>
    </source>
</evidence>
<dbReference type="PROSITE" id="PS50968">
    <property type="entry name" value="BIOTINYL_LIPOYL"/>
    <property type="match status" value="1"/>
</dbReference>
<organism evidence="11 12">
    <name type="scientific">Erwinia typographi</name>
    <dbReference type="NCBI Taxonomy" id="371042"/>
    <lineage>
        <taxon>Bacteria</taxon>
        <taxon>Pseudomonadati</taxon>
        <taxon>Pseudomonadota</taxon>
        <taxon>Gammaproteobacteria</taxon>
        <taxon>Enterobacterales</taxon>
        <taxon>Erwiniaceae</taxon>
        <taxon>Erwinia</taxon>
    </lineage>
</organism>
<dbReference type="SUPFAM" id="SSF51230">
    <property type="entry name" value="Single hybrid motif"/>
    <property type="match status" value="1"/>
</dbReference>
<evidence type="ECO:0000256" key="5">
    <source>
        <dbReference type="ARBA" id="ARBA00022832"/>
    </source>
</evidence>
<keyword evidence="6 9" id="KW-0443">Lipid metabolism</keyword>
<evidence type="ECO:0000256" key="8">
    <source>
        <dbReference type="ARBA" id="ARBA00023267"/>
    </source>
</evidence>
<evidence type="ECO:0000256" key="6">
    <source>
        <dbReference type="ARBA" id="ARBA00023098"/>
    </source>
</evidence>
<gene>
    <name evidence="11" type="ORF">NG99_13170</name>
</gene>
<keyword evidence="7 9" id="KW-0275">Fatty acid biosynthesis</keyword>
<keyword evidence="5 9" id="KW-0276">Fatty acid metabolism</keyword>
<feature type="domain" description="Lipoyl-binding" evidence="10">
    <location>
        <begin position="65"/>
        <end position="141"/>
    </location>
</feature>
<dbReference type="STRING" id="371042.NG99_13170"/>
<comment type="pathway">
    <text evidence="2 9">Lipid metabolism; fatty acid biosynthesis.</text>
</comment>
<dbReference type="PANTHER" id="PTHR45266:SF3">
    <property type="entry name" value="OXALOACETATE DECARBOXYLASE ALPHA CHAIN"/>
    <property type="match status" value="1"/>
</dbReference>
<dbReference type="GO" id="GO:0006633">
    <property type="term" value="P:fatty acid biosynthetic process"/>
    <property type="evidence" value="ECO:0007669"/>
    <property type="project" value="UniProtKB-UniPathway"/>
</dbReference>
<dbReference type="UniPathway" id="UPA00094"/>
<dbReference type="EMBL" id="JRUQ01000039">
    <property type="protein sequence ID" value="KGT92883.1"/>
    <property type="molecule type" value="Genomic_DNA"/>
</dbReference>
<dbReference type="RefSeq" id="WP_034893420.1">
    <property type="nucleotide sequence ID" value="NZ_JRUQ01000039.1"/>
</dbReference>
<dbReference type="CDD" id="cd06850">
    <property type="entry name" value="biotinyl_domain"/>
    <property type="match status" value="1"/>
</dbReference>
<proteinExistence type="predicted"/>
<sequence length="150" mass="16020">MDQQRIKALIDLMAASDLVELKFSENDCTLELLRETSLSGEREPAVPDATALSASSAPFPQVSDSHTQCAPFYGVLHLTPAPGKPPFVQAGDRVEKGQTLGLLEAMKMFHPLEAECSGRLQAILVNAGEDVDAEQPLFRIANADDAAGGE</sequence>
<dbReference type="InterPro" id="IPR050709">
    <property type="entry name" value="Biotin_Carboxyl_Carrier/Decarb"/>
</dbReference>
<evidence type="ECO:0000256" key="1">
    <source>
        <dbReference type="ARBA" id="ARBA00003761"/>
    </source>
</evidence>
<evidence type="ECO:0000256" key="4">
    <source>
        <dbReference type="ARBA" id="ARBA00022516"/>
    </source>
</evidence>
<comment type="caution">
    <text evidence="11">The sequence shown here is derived from an EMBL/GenBank/DDBJ whole genome shotgun (WGS) entry which is preliminary data.</text>
</comment>
<evidence type="ECO:0000256" key="7">
    <source>
        <dbReference type="ARBA" id="ARBA00023160"/>
    </source>
</evidence>
<dbReference type="GO" id="GO:0003989">
    <property type="term" value="F:acetyl-CoA carboxylase activity"/>
    <property type="evidence" value="ECO:0007669"/>
    <property type="project" value="InterPro"/>
</dbReference>
<dbReference type="OrthoDB" id="9811735at2"/>
<dbReference type="InterPro" id="IPR011053">
    <property type="entry name" value="Single_hybrid_motif"/>
</dbReference>
<accession>A0A0A4A4S6</accession>
<dbReference type="PROSITE" id="PS00188">
    <property type="entry name" value="BIOTIN"/>
    <property type="match status" value="1"/>
</dbReference>
<name>A0A0A4A4S6_9GAMM</name>
<dbReference type="AlphaFoldDB" id="A0A0A4A4S6"/>
<evidence type="ECO:0000313" key="12">
    <source>
        <dbReference type="Proteomes" id="UP000030351"/>
    </source>
</evidence>
<reference evidence="11 12" key="1">
    <citation type="submission" date="2014-10" db="EMBL/GenBank/DDBJ databases">
        <title>Genome sequence of Erwinia typographi M043b.</title>
        <authorList>
            <person name="Chan K.-G."/>
            <person name="Tan W.-S."/>
        </authorList>
    </citation>
    <scope>NUCLEOTIDE SEQUENCE [LARGE SCALE GENOMIC DNA]</scope>
    <source>
        <strain evidence="11 12">M043b</strain>
    </source>
</reference>
<keyword evidence="12" id="KW-1185">Reference proteome</keyword>
<dbReference type="PANTHER" id="PTHR45266">
    <property type="entry name" value="OXALOACETATE DECARBOXYLASE ALPHA CHAIN"/>
    <property type="match status" value="1"/>
</dbReference>
<keyword evidence="8 9" id="KW-0092">Biotin</keyword>
<evidence type="ECO:0000256" key="9">
    <source>
        <dbReference type="RuleBase" id="RU364072"/>
    </source>
</evidence>
<dbReference type="PRINTS" id="PR01071">
    <property type="entry name" value="ACOABIOTINCC"/>
</dbReference>
<dbReference type="InterPro" id="IPR001249">
    <property type="entry name" value="AcCoA_biotinCC"/>
</dbReference>
<dbReference type="Gene3D" id="2.40.50.100">
    <property type="match status" value="1"/>
</dbReference>
<dbReference type="eggNOG" id="COG0511">
    <property type="taxonomic scope" value="Bacteria"/>
</dbReference>
<dbReference type="Pfam" id="PF00364">
    <property type="entry name" value="Biotin_lipoyl"/>
    <property type="match status" value="1"/>
</dbReference>
<evidence type="ECO:0000256" key="3">
    <source>
        <dbReference type="ARBA" id="ARBA00017562"/>
    </source>
</evidence>
<dbReference type="InterPro" id="IPR000089">
    <property type="entry name" value="Biotin_lipoyl"/>
</dbReference>
<dbReference type="GO" id="GO:0009317">
    <property type="term" value="C:acetyl-CoA carboxylase complex"/>
    <property type="evidence" value="ECO:0007669"/>
    <property type="project" value="InterPro"/>
</dbReference>
<evidence type="ECO:0000313" key="11">
    <source>
        <dbReference type="EMBL" id="KGT92883.1"/>
    </source>
</evidence>
<evidence type="ECO:0000259" key="10">
    <source>
        <dbReference type="PROSITE" id="PS50968"/>
    </source>
</evidence>
<dbReference type="InterPro" id="IPR001882">
    <property type="entry name" value="Biotin_BS"/>
</dbReference>
<keyword evidence="4 9" id="KW-0444">Lipid biosynthesis</keyword>